<dbReference type="SUPFAM" id="SSF88723">
    <property type="entry name" value="PIN domain-like"/>
    <property type="match status" value="1"/>
</dbReference>
<comment type="caution">
    <text evidence="3">The sequence shown here is derived from an EMBL/GenBank/DDBJ whole genome shotgun (WGS) entry which is preliminary data.</text>
</comment>
<reference evidence="3 4" key="1">
    <citation type="submission" date="2020-01" db="EMBL/GenBank/DDBJ databases">
        <authorList>
            <consortium name="DOE Joint Genome Institute"/>
            <person name="Haridas S."/>
            <person name="Albert R."/>
            <person name="Binder M."/>
            <person name="Bloem J."/>
            <person name="Labutti K."/>
            <person name="Salamov A."/>
            <person name="Andreopoulos B."/>
            <person name="Baker S.E."/>
            <person name="Barry K."/>
            <person name="Bills G."/>
            <person name="Bluhm B.H."/>
            <person name="Cannon C."/>
            <person name="Castanera R."/>
            <person name="Culley D.E."/>
            <person name="Daum C."/>
            <person name="Ezra D."/>
            <person name="Gonzalez J.B."/>
            <person name="Henrissat B."/>
            <person name="Kuo A."/>
            <person name="Liang C."/>
            <person name="Lipzen A."/>
            <person name="Lutzoni F."/>
            <person name="Magnuson J."/>
            <person name="Mondo S."/>
            <person name="Nolan M."/>
            <person name="Ohm R."/>
            <person name="Pangilinan J."/>
            <person name="Park H.-J.H."/>
            <person name="Ramirez L."/>
            <person name="Alfaro M."/>
            <person name="Sun H."/>
            <person name="Tritt A."/>
            <person name="Yoshinaga Y."/>
            <person name="Zwiers L.-H.L."/>
            <person name="Turgeon B.G."/>
            <person name="Goodwin S.B."/>
            <person name="Spatafora J.W."/>
            <person name="Crous P.W."/>
            <person name="Grigoriev I.V."/>
        </authorList>
    </citation>
    <scope>NUCLEOTIDE SEQUENCE [LARGE SCALE GENOMIC DNA]</scope>
    <source>
        <strain evidence="3 4">CBS 611.86</strain>
    </source>
</reference>
<dbReference type="SMART" id="SM00484">
    <property type="entry name" value="XPGI"/>
    <property type="match status" value="1"/>
</dbReference>
<evidence type="ECO:0000256" key="1">
    <source>
        <dbReference type="SAM" id="MobiDB-lite"/>
    </source>
</evidence>
<dbReference type="GO" id="GO:0006974">
    <property type="term" value="P:DNA damage response"/>
    <property type="evidence" value="ECO:0007669"/>
    <property type="project" value="UniProtKB-ARBA"/>
</dbReference>
<dbReference type="PANTHER" id="PTHR11081:SF62">
    <property type="entry name" value="XPG-I DOMAIN-CONTAINING PROTEIN"/>
    <property type="match status" value="1"/>
</dbReference>
<dbReference type="OrthoDB" id="2959108at2759"/>
<dbReference type="CDD" id="cd09870">
    <property type="entry name" value="PIN_YEN1"/>
    <property type="match status" value="1"/>
</dbReference>
<dbReference type="Gene3D" id="3.40.50.1010">
    <property type="entry name" value="5'-nuclease"/>
    <property type="match status" value="2"/>
</dbReference>
<feature type="domain" description="XPG-I" evidence="2">
    <location>
        <begin position="119"/>
        <end position="188"/>
    </location>
</feature>
<gene>
    <name evidence="3" type="ORF">BDV95DRAFT_605279</name>
</gene>
<dbReference type="GO" id="GO:0017108">
    <property type="term" value="F:5'-flap endonuclease activity"/>
    <property type="evidence" value="ECO:0007669"/>
    <property type="project" value="TreeGrafter"/>
</dbReference>
<protein>
    <submittedName>
        <fullName evidence="3">PIN domain-like protein</fullName>
    </submittedName>
</protein>
<feature type="region of interest" description="Disordered" evidence="1">
    <location>
        <begin position="275"/>
        <end position="300"/>
    </location>
</feature>
<evidence type="ECO:0000259" key="2">
    <source>
        <dbReference type="SMART" id="SM00484"/>
    </source>
</evidence>
<name>A0A7C8MF32_9PLEO</name>
<dbReference type="Pfam" id="PF00867">
    <property type="entry name" value="XPG_I"/>
    <property type="match status" value="1"/>
</dbReference>
<evidence type="ECO:0000313" key="4">
    <source>
        <dbReference type="Proteomes" id="UP000481861"/>
    </source>
</evidence>
<dbReference type="PRINTS" id="PR00853">
    <property type="entry name" value="XPGRADSUPER"/>
</dbReference>
<dbReference type="AlphaFoldDB" id="A0A7C8MF32"/>
<organism evidence="3 4">
    <name type="scientific">Massariosphaeria phaeospora</name>
    <dbReference type="NCBI Taxonomy" id="100035"/>
    <lineage>
        <taxon>Eukaryota</taxon>
        <taxon>Fungi</taxon>
        <taxon>Dikarya</taxon>
        <taxon>Ascomycota</taxon>
        <taxon>Pezizomycotina</taxon>
        <taxon>Dothideomycetes</taxon>
        <taxon>Pleosporomycetidae</taxon>
        <taxon>Pleosporales</taxon>
        <taxon>Pleosporales incertae sedis</taxon>
        <taxon>Massariosphaeria</taxon>
    </lineage>
</organism>
<dbReference type="InterPro" id="IPR006086">
    <property type="entry name" value="XPG-I_dom"/>
</dbReference>
<dbReference type="InterPro" id="IPR029060">
    <property type="entry name" value="PIN-like_dom_sf"/>
</dbReference>
<evidence type="ECO:0000313" key="3">
    <source>
        <dbReference type="EMBL" id="KAF2873803.1"/>
    </source>
</evidence>
<dbReference type="Proteomes" id="UP000481861">
    <property type="component" value="Unassembled WGS sequence"/>
</dbReference>
<keyword evidence="4" id="KW-1185">Reference proteome</keyword>
<accession>A0A7C8MF32</accession>
<dbReference type="PANTHER" id="PTHR11081">
    <property type="entry name" value="FLAP ENDONUCLEASE FAMILY MEMBER"/>
    <property type="match status" value="1"/>
</dbReference>
<dbReference type="EMBL" id="JAADJZ010000007">
    <property type="protein sequence ID" value="KAF2873803.1"/>
    <property type="molecule type" value="Genomic_DNA"/>
</dbReference>
<proteinExistence type="predicted"/>
<feature type="compositionally biased region" description="Low complexity" evidence="1">
    <location>
        <begin position="280"/>
        <end position="289"/>
    </location>
</feature>
<sequence length="328" mass="36728">MGIPIWDLIKEQDHSVPTAQLAEEHYKKHGRPLRIAVDEADWRFNNLTSQQVFIIRQKSNQPAFQGVEKAMLYRICHMLTLNIQLLFVFDGPRRPWKRGKRGGNKIDYESLRLLKELLAHFRIPHHEAPGEAEAECARLQVLGIVDAVWSQDSDSLLFGCDLLIRDDRIARVKGNTDRSKENTKKDGKSIKVVKGHEIVEKHRFDREGLVLFAIIPSPLSCDLGLSKAPMAGGRQKLAKDSPPASPAQYTFISGGSSEVAHIRAARLQHFKDQQKEGTCASAPPASVSVTAQTPHRTKPMPDIVISPNTVIPRLQDTNAIECIDFTDL</sequence>
<dbReference type="InterPro" id="IPR006084">
    <property type="entry name" value="XPG/Rad2"/>
</dbReference>